<dbReference type="FunCoup" id="H3ALK2">
    <property type="interactions" value="1501"/>
</dbReference>
<keyword evidence="7" id="KW-0809">Transit peptide</keyword>
<keyword evidence="10" id="KW-0496">Mitochondrion</keyword>
<evidence type="ECO:0000256" key="7">
    <source>
        <dbReference type="ARBA" id="ARBA00022946"/>
    </source>
</evidence>
<keyword evidence="9" id="KW-0175">Coiled coil</keyword>
<organism evidence="17 18">
    <name type="scientific">Latimeria chalumnae</name>
    <name type="common">Coelacanth</name>
    <dbReference type="NCBI Taxonomy" id="7897"/>
    <lineage>
        <taxon>Eukaryota</taxon>
        <taxon>Metazoa</taxon>
        <taxon>Chordata</taxon>
        <taxon>Craniata</taxon>
        <taxon>Vertebrata</taxon>
        <taxon>Euteleostomi</taxon>
        <taxon>Coelacanthiformes</taxon>
        <taxon>Coelacanthidae</taxon>
        <taxon>Latimeria</taxon>
    </lineage>
</organism>
<dbReference type="InterPro" id="IPR014505">
    <property type="entry name" value="UMP-CMP_kinase_2"/>
</dbReference>
<evidence type="ECO:0000256" key="11">
    <source>
        <dbReference type="ARBA" id="ARBA00051396"/>
    </source>
</evidence>
<proteinExistence type="inferred from homology"/>
<dbReference type="PIRSF" id="PIRSF019736">
    <property type="entry name" value="dTMP_TKRP1"/>
    <property type="match status" value="1"/>
</dbReference>
<keyword evidence="4" id="KW-0547">Nucleotide-binding</keyword>
<dbReference type="EMBL" id="AFYH01097266">
    <property type="status" value="NOT_ANNOTATED_CDS"/>
    <property type="molecule type" value="Genomic_DNA"/>
</dbReference>
<dbReference type="GO" id="GO:0005739">
    <property type="term" value="C:mitochondrion"/>
    <property type="evidence" value="ECO:0007669"/>
    <property type="project" value="UniProtKB-SubCell"/>
</dbReference>
<dbReference type="InParanoid" id="H3ALK2"/>
<dbReference type="GO" id="GO:0004550">
    <property type="term" value="F:nucleoside diphosphate kinase activity"/>
    <property type="evidence" value="ECO:0007669"/>
    <property type="project" value="TreeGrafter"/>
</dbReference>
<feature type="domain" description="Thymidylate kinase-like" evidence="16">
    <location>
        <begin position="195"/>
        <end position="369"/>
    </location>
</feature>
<dbReference type="Pfam" id="PF02223">
    <property type="entry name" value="Thymidylate_kin"/>
    <property type="match status" value="1"/>
</dbReference>
<gene>
    <name evidence="17" type="primary">CMPK2</name>
</gene>
<dbReference type="Proteomes" id="UP000008672">
    <property type="component" value="Unassembled WGS sequence"/>
</dbReference>
<evidence type="ECO:0000259" key="16">
    <source>
        <dbReference type="Pfam" id="PF02223"/>
    </source>
</evidence>
<evidence type="ECO:0000313" key="18">
    <source>
        <dbReference type="Proteomes" id="UP000008672"/>
    </source>
</evidence>
<comment type="catalytic activity">
    <reaction evidence="11">
        <text>CMP + ATP = CDP + ADP</text>
        <dbReference type="Rhea" id="RHEA:11600"/>
        <dbReference type="ChEBI" id="CHEBI:30616"/>
        <dbReference type="ChEBI" id="CHEBI:58069"/>
        <dbReference type="ChEBI" id="CHEBI:60377"/>
        <dbReference type="ChEBI" id="CHEBI:456216"/>
        <dbReference type="EC" id="2.7.4.14"/>
    </reaction>
</comment>
<evidence type="ECO:0000313" key="17">
    <source>
        <dbReference type="Ensembl" id="ENSLACP00000010523.1"/>
    </source>
</evidence>
<evidence type="ECO:0000256" key="6">
    <source>
        <dbReference type="ARBA" id="ARBA00022840"/>
    </source>
</evidence>
<dbReference type="GO" id="GO:0004798">
    <property type="term" value="F:dTMP kinase activity"/>
    <property type="evidence" value="ECO:0007669"/>
    <property type="project" value="TreeGrafter"/>
</dbReference>
<dbReference type="GO" id="GO:0006235">
    <property type="term" value="P:dTTP biosynthetic process"/>
    <property type="evidence" value="ECO:0007669"/>
    <property type="project" value="TreeGrafter"/>
</dbReference>
<dbReference type="eggNOG" id="KOG3327">
    <property type="taxonomic scope" value="Eukaryota"/>
</dbReference>
<evidence type="ECO:0000256" key="1">
    <source>
        <dbReference type="ARBA" id="ARBA00004173"/>
    </source>
</evidence>
<evidence type="ECO:0000256" key="15">
    <source>
        <dbReference type="ARBA" id="ARBA00076149"/>
    </source>
</evidence>
<evidence type="ECO:0000256" key="5">
    <source>
        <dbReference type="ARBA" id="ARBA00022777"/>
    </source>
</evidence>
<dbReference type="Ensembl" id="ENSLACT00000010602.1">
    <property type="protein sequence ID" value="ENSLACP00000010523.1"/>
    <property type="gene ID" value="ENSLACG00000009272.1"/>
</dbReference>
<reference evidence="18" key="1">
    <citation type="submission" date="2011-08" db="EMBL/GenBank/DDBJ databases">
        <title>The draft genome of Latimeria chalumnae.</title>
        <authorList>
            <person name="Di Palma F."/>
            <person name="Alfoldi J."/>
            <person name="Johnson J."/>
            <person name="Berlin A."/>
            <person name="Gnerre S."/>
            <person name="Jaffe D."/>
            <person name="MacCallum I."/>
            <person name="Young S."/>
            <person name="Walker B.J."/>
            <person name="Lander E."/>
            <person name="Lindblad-Toh K."/>
        </authorList>
    </citation>
    <scope>NUCLEOTIDE SEQUENCE [LARGE SCALE GENOMIC DNA]</scope>
    <source>
        <strain evidence="18">Wild caught</strain>
    </source>
</reference>
<sequence length="381" mass="42987">PALKSKMGPSERAYSLCISAQDRILKARLHAEYTAKFGSELSNCRVLALVSFCPGATDSLQKGFLIQDSGDAAASARTQLFLRALQGASEHVRFCTYERDEAGRVWQSLWAPEGQSEQVCKACIVPAPEPHIHPSVLNIKNSVVFYRYEDAYSVLQEVSSTVVKLKITNVQYTFCPLLKLKVHYNHVFIFNMIYSGKTTLTESLKDSLKATLLKSPPGCISQWRKIFDDEPAIIRRAFYALGNYISASDIAKESIKSFVIVDRYWHSTAAYAIATEVGSGVSSLPPCHHEVYQWPEDLLKPDLVLLLTVSPEERVRRLLGRGVEKTKEETELEANNMFRQKVEEVYRRMENPRCVIVDASPAKEEVLREVLLLIRKHCSNL</sequence>
<keyword evidence="6" id="KW-0067">ATP-binding</keyword>
<dbReference type="SUPFAM" id="SSF52540">
    <property type="entry name" value="P-loop containing nucleoside triphosphate hydrolases"/>
    <property type="match status" value="1"/>
</dbReference>
<dbReference type="EMBL" id="AFYH01097269">
    <property type="status" value="NOT_ANNOTATED_CDS"/>
    <property type="molecule type" value="Genomic_DNA"/>
</dbReference>
<comment type="similarity">
    <text evidence="2">Belongs to the thymidylate kinase family.</text>
</comment>
<evidence type="ECO:0000256" key="9">
    <source>
        <dbReference type="ARBA" id="ARBA00023054"/>
    </source>
</evidence>
<dbReference type="FunFam" id="3.40.50.300:FF:001133">
    <property type="entry name" value="UMP-CMP kinase 2, mitochondrial"/>
    <property type="match status" value="1"/>
</dbReference>
<name>H3ALK2_LATCH</name>
<protein>
    <recommendedName>
        <fullName evidence="14">UMP-CMP kinase 2, mitochondrial</fullName>
        <ecNumber evidence="13">2.7.4.14</ecNumber>
    </recommendedName>
    <alternativeName>
        <fullName evidence="15">Nucleoside-diphosphate kinase</fullName>
    </alternativeName>
</protein>
<evidence type="ECO:0000256" key="12">
    <source>
        <dbReference type="ARBA" id="ARBA00051598"/>
    </source>
</evidence>
<dbReference type="OMA" id="CYSVLVC"/>
<dbReference type="AlphaFoldDB" id="H3ALK2"/>
<dbReference type="GO" id="GO:0005524">
    <property type="term" value="F:ATP binding"/>
    <property type="evidence" value="ECO:0007669"/>
    <property type="project" value="UniProtKB-KW"/>
</dbReference>
<comment type="subcellular location">
    <subcellularLocation>
        <location evidence="1">Mitochondrion</location>
    </subcellularLocation>
</comment>
<evidence type="ECO:0000256" key="4">
    <source>
        <dbReference type="ARBA" id="ARBA00022741"/>
    </source>
</evidence>
<dbReference type="GeneTree" id="ENSGT00940000154030"/>
<dbReference type="GO" id="GO:0050145">
    <property type="term" value="F:nucleoside monophosphate kinase activity"/>
    <property type="evidence" value="ECO:0007669"/>
    <property type="project" value="InterPro"/>
</dbReference>
<dbReference type="STRING" id="7897.ENSLACP00000010523"/>
<dbReference type="EMBL" id="AFYH01097267">
    <property type="status" value="NOT_ANNOTATED_CDS"/>
    <property type="molecule type" value="Genomic_DNA"/>
</dbReference>
<reference evidence="17" key="2">
    <citation type="submission" date="2025-08" db="UniProtKB">
        <authorList>
            <consortium name="Ensembl"/>
        </authorList>
    </citation>
    <scope>IDENTIFICATION</scope>
</reference>
<evidence type="ECO:0000256" key="14">
    <source>
        <dbReference type="ARBA" id="ARBA00070686"/>
    </source>
</evidence>
<keyword evidence="8" id="KW-0665">Pyrimidine biosynthesis</keyword>
<evidence type="ECO:0000256" key="3">
    <source>
        <dbReference type="ARBA" id="ARBA00022679"/>
    </source>
</evidence>
<dbReference type="PANTHER" id="PTHR10344:SF4">
    <property type="entry name" value="UMP-CMP KINASE 2, MITOCHONDRIAL"/>
    <property type="match status" value="1"/>
</dbReference>
<keyword evidence="18" id="KW-1185">Reference proteome</keyword>
<dbReference type="Gene3D" id="3.40.50.300">
    <property type="entry name" value="P-loop containing nucleotide triphosphate hydrolases"/>
    <property type="match status" value="1"/>
</dbReference>
<evidence type="ECO:0000256" key="2">
    <source>
        <dbReference type="ARBA" id="ARBA00009776"/>
    </source>
</evidence>
<dbReference type="EMBL" id="AFYH01097268">
    <property type="status" value="NOT_ANNOTATED_CDS"/>
    <property type="molecule type" value="Genomic_DNA"/>
</dbReference>
<dbReference type="InterPro" id="IPR039430">
    <property type="entry name" value="Thymidylate_kin-like_dom"/>
</dbReference>
<accession>H3ALK2</accession>
<dbReference type="InterPro" id="IPR027417">
    <property type="entry name" value="P-loop_NTPase"/>
</dbReference>
<evidence type="ECO:0000256" key="8">
    <source>
        <dbReference type="ARBA" id="ARBA00022975"/>
    </source>
</evidence>
<keyword evidence="5" id="KW-0418">Kinase</keyword>
<dbReference type="GO" id="GO:0006227">
    <property type="term" value="P:dUDP biosynthetic process"/>
    <property type="evidence" value="ECO:0007669"/>
    <property type="project" value="TreeGrafter"/>
</dbReference>
<dbReference type="EC" id="2.7.4.14" evidence="13"/>
<evidence type="ECO:0000256" key="13">
    <source>
        <dbReference type="ARBA" id="ARBA00066590"/>
    </source>
</evidence>
<dbReference type="PANTHER" id="PTHR10344">
    <property type="entry name" value="THYMIDYLATE KINASE"/>
    <property type="match status" value="1"/>
</dbReference>
<evidence type="ECO:0000256" key="10">
    <source>
        <dbReference type="ARBA" id="ARBA00023128"/>
    </source>
</evidence>
<reference evidence="17" key="3">
    <citation type="submission" date="2025-09" db="UniProtKB">
        <authorList>
            <consortium name="Ensembl"/>
        </authorList>
    </citation>
    <scope>IDENTIFICATION</scope>
</reference>
<dbReference type="HOGENOM" id="CLU_049896_0_1_1"/>
<comment type="catalytic activity">
    <reaction evidence="12">
        <text>dCMP + ATP = dCDP + ADP</text>
        <dbReference type="Rhea" id="RHEA:25094"/>
        <dbReference type="ChEBI" id="CHEBI:30616"/>
        <dbReference type="ChEBI" id="CHEBI:57566"/>
        <dbReference type="ChEBI" id="CHEBI:58593"/>
        <dbReference type="ChEBI" id="CHEBI:456216"/>
        <dbReference type="EC" id="2.7.4.14"/>
    </reaction>
</comment>
<keyword evidence="3" id="KW-0808">Transferase</keyword>
<dbReference type="GO" id="GO:0006233">
    <property type="term" value="P:dTDP biosynthetic process"/>
    <property type="evidence" value="ECO:0007669"/>
    <property type="project" value="TreeGrafter"/>
</dbReference>